<reference evidence="1" key="1">
    <citation type="submission" date="2023-10" db="EMBL/GenBank/DDBJ databases">
        <authorList>
            <person name="Rodriguez Cubillos JULIANA M."/>
            <person name="De Vega J."/>
        </authorList>
    </citation>
    <scope>NUCLEOTIDE SEQUENCE</scope>
</reference>
<gene>
    <name evidence="1" type="ORF">MILVUS5_LOCUS9892</name>
</gene>
<evidence type="ECO:0000313" key="1">
    <source>
        <dbReference type="EMBL" id="CAJ2639951.1"/>
    </source>
</evidence>
<protein>
    <submittedName>
        <fullName evidence="1">Uncharacterized protein</fullName>
    </submittedName>
</protein>
<accession>A0ACB0J4S9</accession>
<proteinExistence type="predicted"/>
<organism evidence="1 2">
    <name type="scientific">Trifolium pratense</name>
    <name type="common">Red clover</name>
    <dbReference type="NCBI Taxonomy" id="57577"/>
    <lineage>
        <taxon>Eukaryota</taxon>
        <taxon>Viridiplantae</taxon>
        <taxon>Streptophyta</taxon>
        <taxon>Embryophyta</taxon>
        <taxon>Tracheophyta</taxon>
        <taxon>Spermatophyta</taxon>
        <taxon>Magnoliopsida</taxon>
        <taxon>eudicotyledons</taxon>
        <taxon>Gunneridae</taxon>
        <taxon>Pentapetalae</taxon>
        <taxon>rosids</taxon>
        <taxon>fabids</taxon>
        <taxon>Fabales</taxon>
        <taxon>Fabaceae</taxon>
        <taxon>Papilionoideae</taxon>
        <taxon>50 kb inversion clade</taxon>
        <taxon>NPAAA clade</taxon>
        <taxon>Hologalegina</taxon>
        <taxon>IRL clade</taxon>
        <taxon>Trifolieae</taxon>
        <taxon>Trifolium</taxon>
    </lineage>
</organism>
<keyword evidence="2" id="KW-1185">Reference proteome</keyword>
<dbReference type="Proteomes" id="UP001177021">
    <property type="component" value="Unassembled WGS sequence"/>
</dbReference>
<evidence type="ECO:0000313" key="2">
    <source>
        <dbReference type="Proteomes" id="UP001177021"/>
    </source>
</evidence>
<name>A0ACB0J4S9_TRIPR</name>
<comment type="caution">
    <text evidence="1">The sequence shown here is derived from an EMBL/GenBank/DDBJ whole genome shotgun (WGS) entry which is preliminary data.</text>
</comment>
<sequence length="66" mass="7804">MIWASTLQIRRHGYFGDFNFIILFVVGILPLYAINSDAVSFVRRFILYVFSDVDFVVVFDVIYQFE</sequence>
<dbReference type="EMBL" id="CASHSV030000024">
    <property type="protein sequence ID" value="CAJ2639951.1"/>
    <property type="molecule type" value="Genomic_DNA"/>
</dbReference>